<dbReference type="Pfam" id="PF10607">
    <property type="entry name" value="CTLH"/>
    <property type="match status" value="1"/>
</dbReference>
<organism evidence="2 3">
    <name type="scientific">Micromonas commoda (strain RCC299 / NOUM17 / CCMP2709)</name>
    <name type="common">Picoplanktonic green alga</name>
    <dbReference type="NCBI Taxonomy" id="296587"/>
    <lineage>
        <taxon>Eukaryota</taxon>
        <taxon>Viridiplantae</taxon>
        <taxon>Chlorophyta</taxon>
        <taxon>Mamiellophyceae</taxon>
        <taxon>Mamiellales</taxon>
        <taxon>Mamiellaceae</taxon>
        <taxon>Micromonas</taxon>
    </lineage>
</organism>
<feature type="non-terminal residue" evidence="2">
    <location>
        <position position="1"/>
    </location>
</feature>
<dbReference type="PANTHER" id="PTHR12864">
    <property type="entry name" value="RAN BINDING PROTEIN 9-RELATED"/>
    <property type="match status" value="1"/>
</dbReference>
<dbReference type="InterPro" id="IPR050618">
    <property type="entry name" value="Ubq-SigPath_Reg"/>
</dbReference>
<dbReference type="KEGG" id="mis:MICPUN_72406"/>
<name>C1EEJ0_MICCC</name>
<dbReference type="OrthoDB" id="2415936at2759"/>
<dbReference type="RefSeq" id="XP_002504985.1">
    <property type="nucleotide sequence ID" value="XM_002504939.1"/>
</dbReference>
<proteinExistence type="predicted"/>
<dbReference type="PROSITE" id="PS50897">
    <property type="entry name" value="CTLH"/>
    <property type="match status" value="1"/>
</dbReference>
<reference evidence="2 3" key="1">
    <citation type="journal article" date="2009" name="Science">
        <title>Green evolution and dynamic adaptations revealed by genomes of the marine picoeukaryotes Micromonas.</title>
        <authorList>
            <person name="Worden A.Z."/>
            <person name="Lee J.H."/>
            <person name="Mock T."/>
            <person name="Rouze P."/>
            <person name="Simmons M.P."/>
            <person name="Aerts A.L."/>
            <person name="Allen A.E."/>
            <person name="Cuvelier M.L."/>
            <person name="Derelle E."/>
            <person name="Everett M.V."/>
            <person name="Foulon E."/>
            <person name="Grimwood J."/>
            <person name="Gundlach H."/>
            <person name="Henrissat B."/>
            <person name="Napoli C."/>
            <person name="McDonald S.M."/>
            <person name="Parker M.S."/>
            <person name="Rombauts S."/>
            <person name="Salamov A."/>
            <person name="Von Dassow P."/>
            <person name="Badger J.H."/>
            <person name="Coutinho P.M."/>
            <person name="Demir E."/>
            <person name="Dubchak I."/>
            <person name="Gentemann C."/>
            <person name="Eikrem W."/>
            <person name="Gready J.E."/>
            <person name="John U."/>
            <person name="Lanier W."/>
            <person name="Lindquist E.A."/>
            <person name="Lucas S."/>
            <person name="Mayer K.F."/>
            <person name="Moreau H."/>
            <person name="Not F."/>
            <person name="Otillar R."/>
            <person name="Panaud O."/>
            <person name="Pangilinan J."/>
            <person name="Paulsen I."/>
            <person name="Piegu B."/>
            <person name="Poliakov A."/>
            <person name="Robbens S."/>
            <person name="Schmutz J."/>
            <person name="Toulza E."/>
            <person name="Wyss T."/>
            <person name="Zelensky A."/>
            <person name="Zhou K."/>
            <person name="Armbrust E.V."/>
            <person name="Bhattacharya D."/>
            <person name="Goodenough U.W."/>
            <person name="Van de Peer Y."/>
            <person name="Grigoriev I.V."/>
        </authorList>
    </citation>
    <scope>NUCLEOTIDE SEQUENCE [LARGE SCALE GENOMIC DNA]</scope>
    <source>
        <strain evidence="3">RCC299 / NOUM17</strain>
    </source>
</reference>
<dbReference type="SMART" id="SM00668">
    <property type="entry name" value="CTLH"/>
    <property type="match status" value="1"/>
</dbReference>
<evidence type="ECO:0000313" key="2">
    <source>
        <dbReference type="EMBL" id="ACO66243.1"/>
    </source>
</evidence>
<dbReference type="PROSITE" id="PS50896">
    <property type="entry name" value="LISH"/>
    <property type="match status" value="1"/>
</dbReference>
<dbReference type="InterPro" id="IPR013144">
    <property type="entry name" value="CRA_dom"/>
</dbReference>
<accession>C1EEJ0</accession>
<dbReference type="EMBL" id="CP001330">
    <property type="protein sequence ID" value="ACO66243.1"/>
    <property type="molecule type" value="Genomic_DNA"/>
</dbReference>
<gene>
    <name evidence="2" type="ORF">MICPUN_72406</name>
</gene>
<dbReference type="FunCoup" id="C1EEJ0">
    <property type="interactions" value="1966"/>
</dbReference>
<evidence type="ECO:0000259" key="1">
    <source>
        <dbReference type="PROSITE" id="PS50897"/>
    </source>
</evidence>
<feature type="domain" description="CTLH" evidence="1">
    <location>
        <begin position="75"/>
        <end position="123"/>
    </location>
</feature>
<dbReference type="GeneID" id="8247709"/>
<dbReference type="AlphaFoldDB" id="C1EEJ0"/>
<keyword evidence="3" id="KW-1185">Reference proteome</keyword>
<dbReference type="STRING" id="296587.C1EEJ0"/>
<dbReference type="SMART" id="SM00757">
    <property type="entry name" value="CRA"/>
    <property type="match status" value="1"/>
</dbReference>
<feature type="non-terminal residue" evidence="2">
    <location>
        <position position="235"/>
    </location>
</feature>
<dbReference type="InterPro" id="IPR006594">
    <property type="entry name" value="LisH"/>
</dbReference>
<dbReference type="InterPro" id="IPR024964">
    <property type="entry name" value="CTLH/CRA"/>
</dbReference>
<dbReference type="OMA" id="KMILWAQ"/>
<dbReference type="InterPro" id="IPR006595">
    <property type="entry name" value="CTLH_C"/>
</dbReference>
<evidence type="ECO:0000313" key="3">
    <source>
        <dbReference type="Proteomes" id="UP000002009"/>
    </source>
</evidence>
<dbReference type="InParanoid" id="C1EEJ0"/>
<dbReference type="Proteomes" id="UP000002009">
    <property type="component" value="Chromosome 11"/>
</dbReference>
<dbReference type="eggNOG" id="KOG2659">
    <property type="taxonomic scope" value="Eukaryota"/>
</dbReference>
<protein>
    <recommendedName>
        <fullName evidence="1">CTLH domain-containing protein</fullName>
    </recommendedName>
</protein>
<dbReference type="Pfam" id="PF08513">
    <property type="entry name" value="LisH"/>
    <property type="match status" value="1"/>
</dbReference>
<dbReference type="SMART" id="SM00667">
    <property type="entry name" value="LisH"/>
    <property type="match status" value="1"/>
</dbReference>
<sequence length="235" mass="26953">ISREEWAARMQAADVPKELLKNLVMDYFVKRGFTKAAKAFQRESFTEPVKYGPEDEDKPIPVDLAELEPKSKVNQALQDGEILKAIEVVNQLDPKILRDRPALNFKLHRERLLELVLADKVEEAINFAKDVLVPLGDGNHELLHTMEEVMALLLFTDRKQAEESVWGKSLGLDDEGQRRDNIAHEINSAIMNHQEGLEPDDFDPRVTEPKLHMKMKELLIKQRKLSEKGVKFPKV</sequence>